<evidence type="ECO:0000313" key="3">
    <source>
        <dbReference type="Proteomes" id="UP001061958"/>
    </source>
</evidence>
<organism evidence="2 3">
    <name type="scientific">Galdieria partita</name>
    <dbReference type="NCBI Taxonomy" id="83374"/>
    <lineage>
        <taxon>Eukaryota</taxon>
        <taxon>Rhodophyta</taxon>
        <taxon>Bangiophyceae</taxon>
        <taxon>Galdieriales</taxon>
        <taxon>Galdieriaceae</taxon>
        <taxon>Galdieria</taxon>
    </lineage>
</organism>
<comment type="caution">
    <text evidence="2">The sequence shown here is derived from an EMBL/GenBank/DDBJ whole genome shotgun (WGS) entry which is preliminary data.</text>
</comment>
<feature type="compositionally biased region" description="Polar residues" evidence="1">
    <location>
        <begin position="390"/>
        <end position="415"/>
    </location>
</feature>
<dbReference type="OrthoDB" id="10300092at2759"/>
<sequence length="539" mass="62187">MVGFSLRLLQESPSSYWLLCREEPRVPCPLFRNSLKFRHVMFYGHKKKTLDLVNRPLGVINGILLGYSIGNFHDVFSKAWCPLNEPHCRRFAMDLKNGEFLEIHWYNENICLLSWRQAMHSVHQYFVLYETPPPSKLPFKLKGSVELVLQVEPKRKYTLSVKTEDEARDEIEDDTPFAFPGMKEALRRVVGVFQGTGRRASYNPFNLSVTDDFTFPYKQVSYILQDHSSSCEDEEARLFSSFGVVEPPLFSISLPVVTTTLEGAVMQEILRQESFHLQASDPNISDEAFQKIATREKRWSRRLWRNFRRQLCERRCGIEEAIVPLIAHSAAMHLGFSLSASTLKQHHVQFATSVDDEELQVLISSLLKLASGLWIVSSSGENLFMVDPTQRQASSQVSRPTSDKTSTQDVTNRGYSGSPFPAEEETNSFIKMSEESRHPHSQSLVEPGNKEQEALIERVKLLENQNAVLMHRIQQLEHERDRYLASIGSNHVDKLESEKRREEEDSYYYNELSQILRNIDNSVYNEWEVVQKNPSDFLL</sequence>
<proteinExistence type="predicted"/>
<keyword evidence="3" id="KW-1185">Reference proteome</keyword>
<reference evidence="2" key="1">
    <citation type="journal article" date="2022" name="Proc. Natl. Acad. Sci. U.S.A.">
        <title>Life cycle and functional genomics of the unicellular red alga Galdieria for elucidating algal and plant evolution and industrial use.</title>
        <authorList>
            <person name="Hirooka S."/>
            <person name="Itabashi T."/>
            <person name="Ichinose T.M."/>
            <person name="Onuma R."/>
            <person name="Fujiwara T."/>
            <person name="Yamashita S."/>
            <person name="Jong L.W."/>
            <person name="Tomita R."/>
            <person name="Iwane A.H."/>
            <person name="Miyagishima S.Y."/>
        </authorList>
    </citation>
    <scope>NUCLEOTIDE SEQUENCE</scope>
    <source>
        <strain evidence="2">NBRC 102759</strain>
    </source>
</reference>
<name>A0A9C7PW87_9RHOD</name>
<gene>
    <name evidence="2" type="ORF">GpartN1_g3774.t1</name>
</gene>
<dbReference type="Proteomes" id="UP001061958">
    <property type="component" value="Unassembled WGS sequence"/>
</dbReference>
<feature type="region of interest" description="Disordered" evidence="1">
    <location>
        <begin position="390"/>
        <end position="423"/>
    </location>
</feature>
<protein>
    <submittedName>
        <fullName evidence="2">Uncharacterized protein</fullName>
    </submittedName>
</protein>
<evidence type="ECO:0000313" key="2">
    <source>
        <dbReference type="EMBL" id="GJQ11983.1"/>
    </source>
</evidence>
<accession>A0A9C7PW87</accession>
<dbReference type="EMBL" id="BQMJ01000029">
    <property type="protein sequence ID" value="GJQ11983.1"/>
    <property type="molecule type" value="Genomic_DNA"/>
</dbReference>
<reference evidence="2" key="2">
    <citation type="submission" date="2022-01" db="EMBL/GenBank/DDBJ databases">
        <authorList>
            <person name="Hirooka S."/>
            <person name="Miyagishima S.Y."/>
        </authorList>
    </citation>
    <scope>NUCLEOTIDE SEQUENCE</scope>
    <source>
        <strain evidence="2">NBRC 102759</strain>
    </source>
</reference>
<evidence type="ECO:0000256" key="1">
    <source>
        <dbReference type="SAM" id="MobiDB-lite"/>
    </source>
</evidence>
<dbReference type="AlphaFoldDB" id="A0A9C7PW87"/>